<evidence type="ECO:0000313" key="10">
    <source>
        <dbReference type="Proteomes" id="UP000517523"/>
    </source>
</evidence>
<evidence type="ECO:0000256" key="7">
    <source>
        <dbReference type="SAM" id="Phobius"/>
    </source>
</evidence>
<keyword evidence="3" id="KW-1003">Cell membrane</keyword>
<keyword evidence="6 7" id="KW-0472">Membrane</keyword>
<gene>
    <name evidence="9" type="ORF">FHS19_000861</name>
</gene>
<dbReference type="Proteomes" id="UP000517523">
    <property type="component" value="Unassembled WGS sequence"/>
</dbReference>
<dbReference type="EMBL" id="JACHXJ010000001">
    <property type="protein sequence ID" value="MBB3126207.1"/>
    <property type="molecule type" value="Genomic_DNA"/>
</dbReference>
<evidence type="ECO:0000313" key="9">
    <source>
        <dbReference type="EMBL" id="MBB3126207.1"/>
    </source>
</evidence>
<organism evidence="9 10">
    <name type="scientific">Paenibacillus rhizosphaerae</name>
    <dbReference type="NCBI Taxonomy" id="297318"/>
    <lineage>
        <taxon>Bacteria</taxon>
        <taxon>Bacillati</taxon>
        <taxon>Bacillota</taxon>
        <taxon>Bacilli</taxon>
        <taxon>Bacillales</taxon>
        <taxon>Paenibacillaceae</taxon>
        <taxon>Paenibacillus</taxon>
    </lineage>
</organism>
<keyword evidence="4 7" id="KW-0812">Transmembrane</keyword>
<dbReference type="GO" id="GO:0005886">
    <property type="term" value="C:plasma membrane"/>
    <property type="evidence" value="ECO:0007669"/>
    <property type="project" value="UniProtKB-SubCell"/>
</dbReference>
<dbReference type="InterPro" id="IPR023090">
    <property type="entry name" value="UPF0702_alpha/beta_dom_sf"/>
</dbReference>
<evidence type="ECO:0000256" key="2">
    <source>
        <dbReference type="ARBA" id="ARBA00006448"/>
    </source>
</evidence>
<accession>A0A839TN55</accession>
<protein>
    <submittedName>
        <fullName evidence="9">Uncharacterized membrane protein YcaP (DUF421 family)</fullName>
    </submittedName>
</protein>
<dbReference type="RefSeq" id="WP_183578997.1">
    <property type="nucleotide sequence ID" value="NZ_JACHXJ010000001.1"/>
</dbReference>
<dbReference type="Pfam" id="PF04239">
    <property type="entry name" value="DUF421"/>
    <property type="match status" value="1"/>
</dbReference>
<evidence type="ECO:0000259" key="8">
    <source>
        <dbReference type="Pfam" id="PF04239"/>
    </source>
</evidence>
<reference evidence="9 10" key="1">
    <citation type="submission" date="2020-08" db="EMBL/GenBank/DDBJ databases">
        <title>Genomic Encyclopedia of Type Strains, Phase III (KMG-III): the genomes of soil and plant-associated and newly described type strains.</title>
        <authorList>
            <person name="Whitman W."/>
        </authorList>
    </citation>
    <scope>NUCLEOTIDE SEQUENCE [LARGE SCALE GENOMIC DNA]</scope>
    <source>
        <strain evidence="9 10">CECT 5831</strain>
    </source>
</reference>
<dbReference type="AlphaFoldDB" id="A0A839TN55"/>
<sequence length="194" mass="21604">MIIVWQSAVVALAGILLLRISGRKSISQMTVPQVTILLIVGTVLGSQVSGKGLGWTLLASAVMIVVLMLNEWLAVKWNRAEKVLKGGAVPVIENGKMLTSNMKRLRLTVDDLEKRLRLLGISRIEDVRTGTVENNGELGYELMPWAKPVTMGELEKILKANFPQMHVPESPEERNIFREVIDNADQPMTQDRLH</sequence>
<evidence type="ECO:0000256" key="3">
    <source>
        <dbReference type="ARBA" id="ARBA00022475"/>
    </source>
</evidence>
<comment type="subcellular location">
    <subcellularLocation>
        <location evidence="1">Cell membrane</location>
        <topology evidence="1">Multi-pass membrane protein</topology>
    </subcellularLocation>
</comment>
<comment type="caution">
    <text evidence="9">The sequence shown here is derived from an EMBL/GenBank/DDBJ whole genome shotgun (WGS) entry which is preliminary data.</text>
</comment>
<dbReference type="PANTHER" id="PTHR34582:SF2">
    <property type="entry name" value="UPF0702 TRANSMEMBRANE PROTEIN YDFR"/>
    <property type="match status" value="1"/>
</dbReference>
<feature type="transmembrane region" description="Helical" evidence="7">
    <location>
        <begin position="53"/>
        <end position="75"/>
    </location>
</feature>
<evidence type="ECO:0000256" key="5">
    <source>
        <dbReference type="ARBA" id="ARBA00022989"/>
    </source>
</evidence>
<proteinExistence type="inferred from homology"/>
<name>A0A839TN55_9BACL</name>
<evidence type="ECO:0000256" key="4">
    <source>
        <dbReference type="ARBA" id="ARBA00022692"/>
    </source>
</evidence>
<dbReference type="InterPro" id="IPR007353">
    <property type="entry name" value="DUF421"/>
</dbReference>
<dbReference type="PANTHER" id="PTHR34582">
    <property type="entry name" value="UPF0702 TRANSMEMBRANE PROTEIN YCAP"/>
    <property type="match status" value="1"/>
</dbReference>
<keyword evidence="5 7" id="KW-1133">Transmembrane helix</keyword>
<comment type="similarity">
    <text evidence="2">Belongs to the UPF0702 family.</text>
</comment>
<evidence type="ECO:0000256" key="6">
    <source>
        <dbReference type="ARBA" id="ARBA00023136"/>
    </source>
</evidence>
<evidence type="ECO:0000256" key="1">
    <source>
        <dbReference type="ARBA" id="ARBA00004651"/>
    </source>
</evidence>
<feature type="domain" description="YetF C-terminal" evidence="8">
    <location>
        <begin position="76"/>
        <end position="145"/>
    </location>
</feature>
<dbReference type="Gene3D" id="3.30.240.20">
    <property type="entry name" value="bsu07140 like domains"/>
    <property type="match status" value="1"/>
</dbReference>